<dbReference type="InterPro" id="IPR000531">
    <property type="entry name" value="Beta-barrel_TonB"/>
</dbReference>
<feature type="signal peptide" evidence="14">
    <location>
        <begin position="1"/>
        <end position="26"/>
    </location>
</feature>
<organism evidence="17 18">
    <name type="scientific">Undibacterium hunanense</name>
    <dbReference type="NCBI Taxonomy" id="2762292"/>
    <lineage>
        <taxon>Bacteria</taxon>
        <taxon>Pseudomonadati</taxon>
        <taxon>Pseudomonadota</taxon>
        <taxon>Betaproteobacteria</taxon>
        <taxon>Burkholderiales</taxon>
        <taxon>Oxalobacteraceae</taxon>
        <taxon>Undibacterium</taxon>
    </lineage>
</organism>
<comment type="caution">
    <text evidence="17">The sequence shown here is derived from an EMBL/GenBank/DDBJ whole genome shotgun (WGS) entry which is preliminary data.</text>
</comment>
<dbReference type="PANTHER" id="PTHR32552:SF81">
    <property type="entry name" value="TONB-DEPENDENT OUTER MEMBRANE RECEPTOR"/>
    <property type="match status" value="1"/>
</dbReference>
<dbReference type="Pfam" id="PF07715">
    <property type="entry name" value="Plug"/>
    <property type="match status" value="1"/>
</dbReference>
<evidence type="ECO:0000256" key="10">
    <source>
        <dbReference type="ARBA" id="ARBA00023237"/>
    </source>
</evidence>
<dbReference type="Pfam" id="PF00593">
    <property type="entry name" value="TonB_dep_Rec_b-barrel"/>
    <property type="match status" value="1"/>
</dbReference>
<proteinExistence type="inferred from homology"/>
<evidence type="ECO:0000256" key="7">
    <source>
        <dbReference type="ARBA" id="ARBA00023065"/>
    </source>
</evidence>
<evidence type="ECO:0000259" key="15">
    <source>
        <dbReference type="Pfam" id="PF00593"/>
    </source>
</evidence>
<evidence type="ECO:0000256" key="2">
    <source>
        <dbReference type="ARBA" id="ARBA00022448"/>
    </source>
</evidence>
<evidence type="ECO:0000256" key="14">
    <source>
        <dbReference type="SAM" id="SignalP"/>
    </source>
</evidence>
<keyword evidence="4" id="KW-0410">Iron transport</keyword>
<dbReference type="InterPro" id="IPR039426">
    <property type="entry name" value="TonB-dep_rcpt-like"/>
</dbReference>
<evidence type="ECO:0000256" key="1">
    <source>
        <dbReference type="ARBA" id="ARBA00004571"/>
    </source>
</evidence>
<evidence type="ECO:0000256" key="5">
    <source>
        <dbReference type="ARBA" id="ARBA00022692"/>
    </source>
</evidence>
<feature type="compositionally biased region" description="Basic and acidic residues" evidence="13">
    <location>
        <begin position="234"/>
        <end position="245"/>
    </location>
</feature>
<keyword evidence="9 11" id="KW-0472">Membrane</keyword>
<feature type="region of interest" description="Disordered" evidence="13">
    <location>
        <begin position="223"/>
        <end position="245"/>
    </location>
</feature>
<dbReference type="PANTHER" id="PTHR32552">
    <property type="entry name" value="FERRICHROME IRON RECEPTOR-RELATED"/>
    <property type="match status" value="1"/>
</dbReference>
<name>A0ABR6ZUW7_9BURK</name>
<feature type="chain" id="PRO_5047526153" evidence="14">
    <location>
        <begin position="27"/>
        <end position="743"/>
    </location>
</feature>
<evidence type="ECO:0000256" key="6">
    <source>
        <dbReference type="ARBA" id="ARBA00023004"/>
    </source>
</evidence>
<keyword evidence="14" id="KW-0732">Signal</keyword>
<keyword evidence="7" id="KW-0406">Ion transport</keyword>
<evidence type="ECO:0000256" key="3">
    <source>
        <dbReference type="ARBA" id="ARBA00022452"/>
    </source>
</evidence>
<evidence type="ECO:0000256" key="11">
    <source>
        <dbReference type="PROSITE-ProRule" id="PRU01360"/>
    </source>
</evidence>
<evidence type="ECO:0000256" key="4">
    <source>
        <dbReference type="ARBA" id="ARBA00022496"/>
    </source>
</evidence>
<keyword evidence="2 11" id="KW-0813">Transport</keyword>
<evidence type="ECO:0000256" key="8">
    <source>
        <dbReference type="ARBA" id="ARBA00023077"/>
    </source>
</evidence>
<comment type="similarity">
    <text evidence="11 12">Belongs to the TonB-dependent receptor family.</text>
</comment>
<keyword evidence="8 12" id="KW-0798">TonB box</keyword>
<evidence type="ECO:0000256" key="9">
    <source>
        <dbReference type="ARBA" id="ARBA00023136"/>
    </source>
</evidence>
<dbReference type="Gene3D" id="2.40.170.20">
    <property type="entry name" value="TonB-dependent receptor, beta-barrel domain"/>
    <property type="match status" value="1"/>
</dbReference>
<dbReference type="EMBL" id="JACOGF010000009">
    <property type="protein sequence ID" value="MBC3919388.1"/>
    <property type="molecule type" value="Genomic_DNA"/>
</dbReference>
<evidence type="ECO:0000313" key="18">
    <source>
        <dbReference type="Proteomes" id="UP000650424"/>
    </source>
</evidence>
<keyword evidence="18" id="KW-1185">Reference proteome</keyword>
<evidence type="ECO:0000256" key="12">
    <source>
        <dbReference type="RuleBase" id="RU003357"/>
    </source>
</evidence>
<evidence type="ECO:0000259" key="16">
    <source>
        <dbReference type="Pfam" id="PF07715"/>
    </source>
</evidence>
<dbReference type="RefSeq" id="WP_186948644.1">
    <property type="nucleotide sequence ID" value="NZ_JACOGF010000009.1"/>
</dbReference>
<evidence type="ECO:0000256" key="13">
    <source>
        <dbReference type="SAM" id="MobiDB-lite"/>
    </source>
</evidence>
<reference evidence="17 18" key="1">
    <citation type="submission" date="2020-08" db="EMBL/GenBank/DDBJ databases">
        <title>Novel species isolated from subtropical streams in China.</title>
        <authorList>
            <person name="Lu H."/>
        </authorList>
    </citation>
    <scope>NUCLEOTIDE SEQUENCE [LARGE SCALE GENOMIC DNA]</scope>
    <source>
        <strain evidence="17 18">CY18W</strain>
    </source>
</reference>
<feature type="region of interest" description="Disordered" evidence="13">
    <location>
        <begin position="30"/>
        <end position="54"/>
    </location>
</feature>
<feature type="domain" description="TonB-dependent receptor-like beta-barrel" evidence="15">
    <location>
        <begin position="223"/>
        <end position="708"/>
    </location>
</feature>
<dbReference type="InterPro" id="IPR036942">
    <property type="entry name" value="Beta-barrel_TonB_sf"/>
</dbReference>
<accession>A0ABR6ZUW7</accession>
<evidence type="ECO:0000313" key="17">
    <source>
        <dbReference type="EMBL" id="MBC3919388.1"/>
    </source>
</evidence>
<sequence>MRKNLLMTSLISALTVNHAYVNYAYAAAPATPAGTTTNDESGPAQDSDRDKPAQVDTVVVSGDKLKRSEIDSSNSVGIRNGRQMAEAANASLENVVSRMANVGTAQGLSIRGVPLYGPTGGDGKTATITIDGVAQEGYGQDFSGMSVWDADRVEVLRGPQSTNQGRNALAGAVVMRTRDPLDRWDFSSRVSMGNFNTQRVAVAGGGALVQDLAAFRISIEQQRSDGESFNQTRNDSRWNPDDNHTYRGKLRLTPFGDNYQAKLTLVESQQQLGDSYVEMTTRNVNDRIALSNMPHFSSNHTKNLALEQSMAFGKTEVTLLTTLARNRYNRLTDYDKTELNQGTAIGLHIDKQFSQEARANFDLPVFGNQLKGVVGAYYATQKSNASDDFHVPVSYVLNIFGLCPNPTVCEAAYPNDLILRNNGERNQIDNRAVFGELDYSIDKLTLTAGVRYDKEKQSRILISNTSGNTATAKQVVTQMIGAGVVANDGIQDLATDFSAWLPKLGVRYNFSKDWMAGITAQRGYRTGGVNYSYQRGAKAYAPETTSNYEFSVKGKPAEQLFLALNIYRVDWRDQQVNIARNSLDTYIVNAGKSRLQGMELELRGQVHPDLEVFGALGISRSRYLDFTSPQGNFTGNQFERSPDAMQSLGFTWKPGAWIINGDVVHEAGTYSDAANTANRRNDGHTIFNSKLSYAMTEGIRFFAYGSNLLNSTYTTYRTDTVGNRQAAVLGKGRMLGLGVEAKI</sequence>
<dbReference type="PROSITE" id="PS52016">
    <property type="entry name" value="TONB_DEPENDENT_REC_3"/>
    <property type="match status" value="1"/>
</dbReference>
<dbReference type="SUPFAM" id="SSF56935">
    <property type="entry name" value="Porins"/>
    <property type="match status" value="1"/>
</dbReference>
<keyword evidence="3 11" id="KW-1134">Transmembrane beta strand</keyword>
<keyword evidence="5 11" id="KW-0812">Transmembrane</keyword>
<comment type="subcellular location">
    <subcellularLocation>
        <location evidence="1 11">Cell outer membrane</location>
        <topology evidence="1 11">Multi-pass membrane protein</topology>
    </subcellularLocation>
</comment>
<gene>
    <name evidence="17" type="ORF">H8L32_17995</name>
</gene>
<protein>
    <submittedName>
        <fullName evidence="17">TonB-dependent receptor</fullName>
    </submittedName>
</protein>
<dbReference type="Proteomes" id="UP000650424">
    <property type="component" value="Unassembled WGS sequence"/>
</dbReference>
<keyword evidence="17" id="KW-0675">Receptor</keyword>
<keyword evidence="6" id="KW-0408">Iron</keyword>
<keyword evidence="10 11" id="KW-0998">Cell outer membrane</keyword>
<dbReference type="InterPro" id="IPR012910">
    <property type="entry name" value="Plug_dom"/>
</dbReference>
<feature type="domain" description="TonB-dependent receptor plug" evidence="16">
    <location>
        <begin position="74"/>
        <end position="172"/>
    </location>
</feature>